<protein>
    <submittedName>
        <fullName evidence="1">Uncharacterized protein</fullName>
    </submittedName>
</protein>
<dbReference type="EMBL" id="CAJVCH010246488">
    <property type="protein sequence ID" value="CAG7733296.1"/>
    <property type="molecule type" value="Genomic_DNA"/>
</dbReference>
<name>A0A8J2PDN4_9HEXA</name>
<evidence type="ECO:0000313" key="2">
    <source>
        <dbReference type="Proteomes" id="UP000708208"/>
    </source>
</evidence>
<accession>A0A8J2PDN4</accession>
<feature type="non-terminal residue" evidence="1">
    <location>
        <position position="1"/>
    </location>
</feature>
<sequence length="48" mass="5471">AFFDREIPENLLEVLNDKKTTLTEIAKNNIGSNGKILHCVKRQKNTLC</sequence>
<reference evidence="1" key="1">
    <citation type="submission" date="2021-06" db="EMBL/GenBank/DDBJ databases">
        <authorList>
            <person name="Hodson N. C."/>
            <person name="Mongue J. A."/>
            <person name="Jaron S. K."/>
        </authorList>
    </citation>
    <scope>NUCLEOTIDE SEQUENCE</scope>
</reference>
<keyword evidence="2" id="KW-1185">Reference proteome</keyword>
<organism evidence="1 2">
    <name type="scientific">Allacma fusca</name>
    <dbReference type="NCBI Taxonomy" id="39272"/>
    <lineage>
        <taxon>Eukaryota</taxon>
        <taxon>Metazoa</taxon>
        <taxon>Ecdysozoa</taxon>
        <taxon>Arthropoda</taxon>
        <taxon>Hexapoda</taxon>
        <taxon>Collembola</taxon>
        <taxon>Symphypleona</taxon>
        <taxon>Sminthuridae</taxon>
        <taxon>Allacma</taxon>
    </lineage>
</organism>
<dbReference type="Proteomes" id="UP000708208">
    <property type="component" value="Unassembled WGS sequence"/>
</dbReference>
<gene>
    <name evidence="1" type="ORF">AFUS01_LOCUS21750</name>
</gene>
<dbReference type="AlphaFoldDB" id="A0A8J2PDN4"/>
<evidence type="ECO:0000313" key="1">
    <source>
        <dbReference type="EMBL" id="CAG7733296.1"/>
    </source>
</evidence>
<proteinExistence type="predicted"/>
<comment type="caution">
    <text evidence="1">The sequence shown here is derived from an EMBL/GenBank/DDBJ whole genome shotgun (WGS) entry which is preliminary data.</text>
</comment>